<dbReference type="PANTHER" id="PTHR43405">
    <property type="entry name" value="GLYCOSYL HYDROLASE DIGH"/>
    <property type="match status" value="1"/>
</dbReference>
<feature type="domain" description="Glycosyl hydrolase-like 10" evidence="2">
    <location>
        <begin position="38"/>
        <end position="360"/>
    </location>
</feature>
<evidence type="ECO:0000256" key="1">
    <source>
        <dbReference type="ARBA" id="ARBA00022729"/>
    </source>
</evidence>
<evidence type="ECO:0000313" key="3">
    <source>
        <dbReference type="EMBL" id="QFF98460.1"/>
    </source>
</evidence>
<dbReference type="PANTHER" id="PTHR43405:SF1">
    <property type="entry name" value="GLYCOSYL HYDROLASE DIGH"/>
    <property type="match status" value="1"/>
</dbReference>
<dbReference type="Proteomes" id="UP000325517">
    <property type="component" value="Chromosome"/>
</dbReference>
<keyword evidence="4" id="KW-1185">Reference proteome</keyword>
<dbReference type="OrthoDB" id="9794671at2"/>
<organism evidence="3 4">
    <name type="scientific">Psychrobacillus glaciei</name>
    <dbReference type="NCBI Taxonomy" id="2283160"/>
    <lineage>
        <taxon>Bacteria</taxon>
        <taxon>Bacillati</taxon>
        <taxon>Bacillota</taxon>
        <taxon>Bacilli</taxon>
        <taxon>Bacillales</taxon>
        <taxon>Bacillaceae</taxon>
        <taxon>Psychrobacillus</taxon>
    </lineage>
</organism>
<dbReference type="Gene3D" id="3.20.20.80">
    <property type="entry name" value="Glycosidases"/>
    <property type="match status" value="1"/>
</dbReference>
<proteinExistence type="predicted"/>
<dbReference type="Pfam" id="PF02638">
    <property type="entry name" value="GHL10"/>
    <property type="match status" value="1"/>
</dbReference>
<dbReference type="EMBL" id="CP031223">
    <property type="protein sequence ID" value="QFF98460.1"/>
    <property type="molecule type" value="Genomic_DNA"/>
</dbReference>
<dbReference type="InterPro" id="IPR017853">
    <property type="entry name" value="GH"/>
</dbReference>
<evidence type="ECO:0000259" key="2">
    <source>
        <dbReference type="Pfam" id="PF02638"/>
    </source>
</evidence>
<evidence type="ECO:0000313" key="4">
    <source>
        <dbReference type="Proteomes" id="UP000325517"/>
    </source>
</evidence>
<dbReference type="InterPro" id="IPR052177">
    <property type="entry name" value="Divisome_Glycosyl_Hydrolase"/>
</dbReference>
<dbReference type="RefSeq" id="WP_151699400.1">
    <property type="nucleotide sequence ID" value="NZ_CP031223.1"/>
</dbReference>
<dbReference type="KEGG" id="psyo:PB01_06255"/>
<dbReference type="GO" id="GO:0016787">
    <property type="term" value="F:hydrolase activity"/>
    <property type="evidence" value="ECO:0007669"/>
    <property type="project" value="UniProtKB-KW"/>
</dbReference>
<dbReference type="InterPro" id="IPR003790">
    <property type="entry name" value="GHL10"/>
</dbReference>
<reference evidence="3 4" key="1">
    <citation type="submission" date="2018-07" db="EMBL/GenBank/DDBJ databases">
        <title>Complete genome sequence of Psychrobacillus sp. PB01, isolated from iceberg, and comparative genome analysis of Psychrobacillus strains.</title>
        <authorList>
            <person name="Lee P.C."/>
        </authorList>
    </citation>
    <scope>NUCLEOTIDE SEQUENCE [LARGE SCALE GENOMIC DNA]</scope>
    <source>
        <strain evidence="3 4">PB01</strain>
    </source>
</reference>
<accession>A0A5J6SKJ4</accession>
<dbReference type="SUPFAM" id="SSF51445">
    <property type="entry name" value="(Trans)glycosidases"/>
    <property type="match status" value="1"/>
</dbReference>
<gene>
    <name evidence="3" type="ORF">PB01_06255</name>
</gene>
<dbReference type="AlphaFoldDB" id="A0A5J6SKJ4"/>
<protein>
    <submittedName>
        <fullName evidence="3">Glycoside hydrolase family 10 protein</fullName>
    </submittedName>
</protein>
<sequence length="517" mass="58510">MKRNLFKAILSVALSLILLISILPLSAKGESITPPKNEMRAAWIATVQNVDMKSGMNVTQYTAWVRQTLDQLKANKFNAVIYQVKPTNDALYPSKLAPWSSYITGGKQGKSPGYDPLLIMLNEVHLRGMELHAWINPYRVTMPGQSLASLASTNVARTNPSWVVKYGKQYYLNPGLPEVQNYLISTVKELVANYDIDAVHMDDYFYPYKIKNEVFPDQATFKKYGKSFKKVDDWRRNNVNQLVKKLYSSIKTTKPDVQFGISPFGVWRNQSVDPTGSNTRASVSNYDDLYADTRQWMKDGSIDYITPQIYWSKTLSLAKYSTLLDWWSNEVQTYADVHPVNLYIGVADYKVGLDSDKAWQNKMELPNQVIANRANQIAMGQMHFSLKSIQKNSLGYATILKQQLYNYTALTPATSWNNAEQPLAPTSVQSSKDAAGMKLVINDQNSEQPRKYVIYRFEGIDVEEYQNPLNIVDIVYNSKGDTVFLDKTANPNKQYTYGITSVSASGVESMDAYVVSE</sequence>
<keyword evidence="1" id="KW-0732">Signal</keyword>
<keyword evidence="3" id="KW-0378">Hydrolase</keyword>
<name>A0A5J6SKJ4_9BACI</name>